<evidence type="ECO:0000313" key="1">
    <source>
        <dbReference type="EMBL" id="CAJ2659639.1"/>
    </source>
</evidence>
<evidence type="ECO:0000313" key="2">
    <source>
        <dbReference type="Proteomes" id="UP001177021"/>
    </source>
</evidence>
<keyword evidence="2" id="KW-1185">Reference proteome</keyword>
<sequence>MNSHREIPVSDGTITSKGLHNNSNNPYVHLSPANLSSAAANRPNPMDKVSGALNNCSRKVEEATRHAESMVDGIWNHVRMSSSPADAAMARLVQGTKVLTNGGSDKLFQQTFGIFPGEKLLKQYVCYISTTNSGPVIGTLYITTKRLAFCSDYPICHYPFSLQHQCLYYKVVVQLDQLWTVSPSTNRLNSKEKYIQILTVDGYEFLFMGFVSYDKALKSLNEVQHQYGNHSTGNINGRLLCQA</sequence>
<dbReference type="Proteomes" id="UP001177021">
    <property type="component" value="Unassembled WGS sequence"/>
</dbReference>
<name>A0ACB0KUS8_TRIPR</name>
<organism evidence="1 2">
    <name type="scientific">Trifolium pratense</name>
    <name type="common">Red clover</name>
    <dbReference type="NCBI Taxonomy" id="57577"/>
    <lineage>
        <taxon>Eukaryota</taxon>
        <taxon>Viridiplantae</taxon>
        <taxon>Streptophyta</taxon>
        <taxon>Embryophyta</taxon>
        <taxon>Tracheophyta</taxon>
        <taxon>Spermatophyta</taxon>
        <taxon>Magnoliopsida</taxon>
        <taxon>eudicotyledons</taxon>
        <taxon>Gunneridae</taxon>
        <taxon>Pentapetalae</taxon>
        <taxon>rosids</taxon>
        <taxon>fabids</taxon>
        <taxon>Fabales</taxon>
        <taxon>Fabaceae</taxon>
        <taxon>Papilionoideae</taxon>
        <taxon>50 kb inversion clade</taxon>
        <taxon>NPAAA clade</taxon>
        <taxon>Hologalegina</taxon>
        <taxon>IRL clade</taxon>
        <taxon>Trifolieae</taxon>
        <taxon>Trifolium</taxon>
    </lineage>
</organism>
<dbReference type="EMBL" id="CASHSV030000311">
    <property type="protein sequence ID" value="CAJ2659639.1"/>
    <property type="molecule type" value="Genomic_DNA"/>
</dbReference>
<protein>
    <submittedName>
        <fullName evidence="1">Uncharacterized protein</fullName>
    </submittedName>
</protein>
<accession>A0ACB0KUS8</accession>
<gene>
    <name evidence="1" type="ORF">MILVUS5_LOCUS25754</name>
</gene>
<proteinExistence type="predicted"/>
<comment type="caution">
    <text evidence="1">The sequence shown here is derived from an EMBL/GenBank/DDBJ whole genome shotgun (WGS) entry which is preliminary data.</text>
</comment>
<reference evidence="1" key="1">
    <citation type="submission" date="2023-10" db="EMBL/GenBank/DDBJ databases">
        <authorList>
            <person name="Rodriguez Cubillos JULIANA M."/>
            <person name="De Vega J."/>
        </authorList>
    </citation>
    <scope>NUCLEOTIDE SEQUENCE</scope>
</reference>